<dbReference type="Proteomes" id="UP001231189">
    <property type="component" value="Unassembled WGS sequence"/>
</dbReference>
<dbReference type="AlphaFoldDB" id="A0AAD8QRB3"/>
<evidence type="ECO:0000256" key="1">
    <source>
        <dbReference type="SAM" id="MobiDB-lite"/>
    </source>
</evidence>
<dbReference type="EMBL" id="JAUUTY010000007">
    <property type="protein sequence ID" value="KAK1607583.1"/>
    <property type="molecule type" value="Genomic_DNA"/>
</dbReference>
<feature type="region of interest" description="Disordered" evidence="1">
    <location>
        <begin position="308"/>
        <end position="369"/>
    </location>
</feature>
<keyword evidence="3" id="KW-1185">Reference proteome</keyword>
<accession>A0AAD8QRB3</accession>
<dbReference type="PANTHER" id="PTHR33116">
    <property type="entry name" value="REVERSE TRANSCRIPTASE ZINC-BINDING DOMAIN-CONTAINING PROTEIN-RELATED-RELATED"/>
    <property type="match status" value="1"/>
</dbReference>
<organism evidence="2 3">
    <name type="scientific">Lolium multiflorum</name>
    <name type="common">Italian ryegrass</name>
    <name type="synonym">Lolium perenne subsp. multiflorum</name>
    <dbReference type="NCBI Taxonomy" id="4521"/>
    <lineage>
        <taxon>Eukaryota</taxon>
        <taxon>Viridiplantae</taxon>
        <taxon>Streptophyta</taxon>
        <taxon>Embryophyta</taxon>
        <taxon>Tracheophyta</taxon>
        <taxon>Spermatophyta</taxon>
        <taxon>Magnoliopsida</taxon>
        <taxon>Liliopsida</taxon>
        <taxon>Poales</taxon>
        <taxon>Poaceae</taxon>
        <taxon>BOP clade</taxon>
        <taxon>Pooideae</taxon>
        <taxon>Poodae</taxon>
        <taxon>Poeae</taxon>
        <taxon>Poeae Chloroplast Group 2 (Poeae type)</taxon>
        <taxon>Loliodinae</taxon>
        <taxon>Loliinae</taxon>
        <taxon>Lolium</taxon>
    </lineage>
</organism>
<proteinExistence type="predicted"/>
<evidence type="ECO:0008006" key="4">
    <source>
        <dbReference type="Google" id="ProtNLM"/>
    </source>
</evidence>
<evidence type="ECO:0000313" key="2">
    <source>
        <dbReference type="EMBL" id="KAK1607583.1"/>
    </source>
</evidence>
<comment type="caution">
    <text evidence="2">The sequence shown here is derived from an EMBL/GenBank/DDBJ whole genome shotgun (WGS) entry which is preliminary data.</text>
</comment>
<gene>
    <name evidence="2" type="ORF">QYE76_031256</name>
</gene>
<protein>
    <recommendedName>
        <fullName evidence="4">Reverse transcriptase zinc-binding domain-containing protein</fullName>
    </recommendedName>
</protein>
<sequence>MRYLGLPVSDAPLRVADWGFLPDKVGHRVDPWQGLFMSSAGRLELTNSCLSSLPLFKMGIYLLHDTTHSAMDKHRCRFFWEGVGDKQKYHMVDWASVCKPKAFGGLGILNTRLMNIALMLKWIWKIYQGDTGLWADLINAKYLQGAKHKVNNGLRTYFWLDWWTGSGPLLARFPRIFSCCDQPFVTVHAARTMEGTPGEWRLRFRRQFSLAERVEWDNLCREVQALQVLDLPDEVSWSLEPSGTFSTKSVYFGLTQGETVTHFKECWRVLVRPRDRALLDEVLREHGEATGGHAVSWGWPEPCWRRGAAAAGTGERGRGGTWQEGEGGGHQRDEELTADLEEVTAGPEVVRIAGDEPVTGGRSSGRRGRFAVLGPSRLARFSEEGHHDMAKRLACSGELGRAPIDGDGCRPSG</sequence>
<name>A0AAD8QRB3_LOLMU</name>
<dbReference type="PANTHER" id="PTHR33116:SF87">
    <property type="entry name" value="OS01G0158850 PROTEIN"/>
    <property type="match status" value="1"/>
</dbReference>
<evidence type="ECO:0000313" key="3">
    <source>
        <dbReference type="Proteomes" id="UP001231189"/>
    </source>
</evidence>
<reference evidence="2" key="1">
    <citation type="submission" date="2023-07" db="EMBL/GenBank/DDBJ databases">
        <title>A chromosome-level genome assembly of Lolium multiflorum.</title>
        <authorList>
            <person name="Chen Y."/>
            <person name="Copetti D."/>
            <person name="Kolliker R."/>
            <person name="Studer B."/>
        </authorList>
    </citation>
    <scope>NUCLEOTIDE SEQUENCE</scope>
    <source>
        <strain evidence="2">02402/16</strain>
        <tissue evidence="2">Leaf</tissue>
    </source>
</reference>